<dbReference type="GO" id="GO:0016491">
    <property type="term" value="F:oxidoreductase activity"/>
    <property type="evidence" value="ECO:0007669"/>
    <property type="project" value="UniProtKB-KW"/>
</dbReference>
<comment type="similarity">
    <text evidence="1">Belongs to the short-chain dehydrogenases/reductases (SDR) family.</text>
</comment>
<dbReference type="InterPro" id="IPR051019">
    <property type="entry name" value="VLCFA-Steroid_DH"/>
</dbReference>
<evidence type="ECO:0000256" key="1">
    <source>
        <dbReference type="ARBA" id="ARBA00006484"/>
    </source>
</evidence>
<dbReference type="Proteomes" id="UP001295740">
    <property type="component" value="Unassembled WGS sequence"/>
</dbReference>
<keyword evidence="3" id="KW-0472">Membrane</keyword>
<proteinExistence type="inferred from homology"/>
<dbReference type="SUPFAM" id="SSF51735">
    <property type="entry name" value="NAD(P)-binding Rossmann-fold domains"/>
    <property type="match status" value="1"/>
</dbReference>
<reference evidence="4" key="1">
    <citation type="submission" date="2023-10" db="EMBL/GenBank/DDBJ databases">
        <authorList>
            <person name="Hackl T."/>
        </authorList>
    </citation>
    <scope>NUCLEOTIDE SEQUENCE</scope>
</reference>
<dbReference type="EMBL" id="CAUWAG010000012">
    <property type="protein sequence ID" value="CAJ2509001.1"/>
    <property type="molecule type" value="Genomic_DNA"/>
</dbReference>
<dbReference type="PANTHER" id="PTHR43899:SF13">
    <property type="entry name" value="RH59310P"/>
    <property type="match status" value="1"/>
</dbReference>
<dbReference type="AlphaFoldDB" id="A0AAI8YIZ2"/>
<keyword evidence="3" id="KW-0812">Transmembrane</keyword>
<protein>
    <submittedName>
        <fullName evidence="4">Uu.00g140270.m01.CDS01</fullName>
    </submittedName>
</protein>
<feature type="transmembrane region" description="Helical" evidence="3">
    <location>
        <begin position="61"/>
        <end position="81"/>
    </location>
</feature>
<dbReference type="Gene3D" id="3.40.50.720">
    <property type="entry name" value="NAD(P)-binding Rossmann-like Domain"/>
    <property type="match status" value="1"/>
</dbReference>
<evidence type="ECO:0000256" key="3">
    <source>
        <dbReference type="SAM" id="Phobius"/>
    </source>
</evidence>
<comment type="caution">
    <text evidence="4">The sequence shown here is derived from an EMBL/GenBank/DDBJ whole genome shotgun (WGS) entry which is preliminary data.</text>
</comment>
<accession>A0AAI8YIZ2</accession>
<organism evidence="4 5">
    <name type="scientific">Anthostomella pinea</name>
    <dbReference type="NCBI Taxonomy" id="933095"/>
    <lineage>
        <taxon>Eukaryota</taxon>
        <taxon>Fungi</taxon>
        <taxon>Dikarya</taxon>
        <taxon>Ascomycota</taxon>
        <taxon>Pezizomycotina</taxon>
        <taxon>Sordariomycetes</taxon>
        <taxon>Xylariomycetidae</taxon>
        <taxon>Xylariales</taxon>
        <taxon>Xylariaceae</taxon>
        <taxon>Anthostomella</taxon>
    </lineage>
</organism>
<dbReference type="PANTHER" id="PTHR43899">
    <property type="entry name" value="RH59310P"/>
    <property type="match status" value="1"/>
</dbReference>
<evidence type="ECO:0000313" key="5">
    <source>
        <dbReference type="Proteomes" id="UP001295740"/>
    </source>
</evidence>
<feature type="transmembrane region" description="Helical" evidence="3">
    <location>
        <begin position="20"/>
        <end position="40"/>
    </location>
</feature>
<evidence type="ECO:0000313" key="4">
    <source>
        <dbReference type="EMBL" id="CAJ2509001.1"/>
    </source>
</evidence>
<dbReference type="InterPro" id="IPR002347">
    <property type="entry name" value="SDR_fam"/>
</dbReference>
<name>A0AAI8YIZ2_9PEZI</name>
<dbReference type="InterPro" id="IPR036291">
    <property type="entry name" value="NAD(P)-bd_dom_sf"/>
</dbReference>
<dbReference type="PRINTS" id="PR00081">
    <property type="entry name" value="GDHRDH"/>
</dbReference>
<gene>
    <name evidence="4" type="ORF">KHLLAP_LOCUS9469</name>
</gene>
<keyword evidence="5" id="KW-1185">Reference proteome</keyword>
<sequence>MGIPHLHLPSKLELPIYSTIPLAIGIVALVRAAWGVLRFIRFHLLNFNSKHALEKYHHGRSFALVTGSAAGIGFGFAQELVRRGYGVIIHSRSQHKLDEATARLKAIRPDPSVRHLVCDAFDFTPDALHAALNAFADLPLSVLVNNRARRRHDTYSARDVDMSVALNARFMAHVTRAMLPALRRAPRSLILNLTSAARDGMPWSVAYSAAKGFATSFSYALTRELRAVGASVDCLLVVPGTVHSQYNNRKQPRGTPTADAYARMTLERVDAAVGWGWLEMVPSMHHDLLLGVGALLPEMVYQRALVGQMQRYLKPKDGKKD</sequence>
<dbReference type="GO" id="GO:0005783">
    <property type="term" value="C:endoplasmic reticulum"/>
    <property type="evidence" value="ECO:0007669"/>
    <property type="project" value="TreeGrafter"/>
</dbReference>
<keyword evidence="2" id="KW-0560">Oxidoreductase</keyword>
<dbReference type="Pfam" id="PF00106">
    <property type="entry name" value="adh_short"/>
    <property type="match status" value="1"/>
</dbReference>
<keyword evidence="3" id="KW-1133">Transmembrane helix</keyword>
<evidence type="ECO:0000256" key="2">
    <source>
        <dbReference type="ARBA" id="ARBA00023002"/>
    </source>
</evidence>